<proteinExistence type="predicted"/>
<reference evidence="2 4" key="2">
    <citation type="submission" date="2020-12" db="EMBL/GenBank/DDBJ databases">
        <title>FDA dAtabase for Regulatory Grade micrObial Sequences (FDA-ARGOS): Supporting development and validation of Infectious Disease Dx tests.</title>
        <authorList>
            <person name="Nelson B."/>
            <person name="Plummer A."/>
            <person name="Tallon L."/>
            <person name="Sadzewicz L."/>
            <person name="Zhao X."/>
            <person name="Boylan J."/>
            <person name="Ott S."/>
            <person name="Bowen H."/>
            <person name="Vavikolanu K."/>
            <person name="Mehta A."/>
            <person name="Aluvathingal J."/>
            <person name="Nadendla S."/>
            <person name="Myers T."/>
            <person name="Yan Y."/>
            <person name="Sichtig H."/>
        </authorList>
    </citation>
    <scope>NUCLEOTIDE SEQUENCE [LARGE SCALE GENOMIC DNA]</scope>
    <source>
        <strain evidence="2 4">FDAARGOS_924</strain>
    </source>
</reference>
<keyword evidence="4" id="KW-1185">Reference proteome</keyword>
<accession>A0ABC9QVS3</accession>
<evidence type="ECO:0000313" key="4">
    <source>
        <dbReference type="Proteomes" id="UP000596196"/>
    </source>
</evidence>
<dbReference type="EMBL" id="CP065877">
    <property type="protein sequence ID" value="QQA16515.1"/>
    <property type="molecule type" value="Genomic_DNA"/>
</dbReference>
<dbReference type="AlphaFoldDB" id="A0ABC9QVS3"/>
<dbReference type="EMBL" id="AHEV01000043">
    <property type="protein sequence ID" value="EJR31163.1"/>
    <property type="molecule type" value="Genomic_DNA"/>
</dbReference>
<gene>
    <name evidence="2" type="ORF">I6G81_03175</name>
    <name evidence="1" type="ORF">III_05389</name>
</gene>
<dbReference type="KEGG" id="bmyo:BG05_5403"/>
<dbReference type="Proteomes" id="UP000596196">
    <property type="component" value="Chromosome"/>
</dbReference>
<reference evidence="1 3" key="1">
    <citation type="submission" date="2012-04" db="EMBL/GenBank/DDBJ databases">
        <title>The Genome Sequence of Bacillus cereus VD078.</title>
        <authorList>
            <consortium name="The Broad Institute Genome Sequencing Platform"/>
            <consortium name="The Broad Institute Genome Sequencing Center for Infectious Disease"/>
            <person name="Feldgarden M."/>
            <person name="Van der Auwera G.A."/>
            <person name="Mahillon J."/>
            <person name="Duprez V."/>
            <person name="Timmery S."/>
            <person name="Mattelet C."/>
            <person name="Dierick K."/>
            <person name="Sun M."/>
            <person name="Yu Z."/>
            <person name="Zhu L."/>
            <person name="Hu X."/>
            <person name="Shank E.B."/>
            <person name="Swiecicka I."/>
            <person name="Hansen B.M."/>
            <person name="Andrup L."/>
            <person name="Young S.K."/>
            <person name="Zeng Q."/>
            <person name="Gargeya S."/>
            <person name="Fitzgerald M."/>
            <person name="Haas B."/>
            <person name="Abouelleil A."/>
            <person name="Alvarado L."/>
            <person name="Arachchi H.M."/>
            <person name="Berlin A."/>
            <person name="Chapman S.B."/>
            <person name="Goldberg J."/>
            <person name="Griggs A."/>
            <person name="Gujja S."/>
            <person name="Hansen M."/>
            <person name="Howarth C."/>
            <person name="Imamovic A."/>
            <person name="Larimer J."/>
            <person name="McCowen C."/>
            <person name="Montmayeur A."/>
            <person name="Murphy C."/>
            <person name="Neiman D."/>
            <person name="Pearson M."/>
            <person name="Priest M."/>
            <person name="Roberts A."/>
            <person name="Saif S."/>
            <person name="Shea T."/>
            <person name="Sisk P."/>
            <person name="Sykes S."/>
            <person name="Wortman J."/>
            <person name="Nusbaum C."/>
            <person name="Birren B."/>
        </authorList>
    </citation>
    <scope>NUCLEOTIDE SEQUENCE [LARGE SCALE GENOMIC DNA]</scope>
    <source>
        <strain evidence="1 3">VD078</strain>
    </source>
</reference>
<sequence>MEVDKQAVLNLKNSLKEEQYKFLIAKIALHHLKGTVKNRIELQKKVNCVLKKQNLGSVSYGFIRANEKKKVVV</sequence>
<evidence type="ECO:0000313" key="2">
    <source>
        <dbReference type="EMBL" id="QQA16515.1"/>
    </source>
</evidence>
<dbReference type="Proteomes" id="UP000006976">
    <property type="component" value="Unassembled WGS sequence"/>
</dbReference>
<evidence type="ECO:0000313" key="3">
    <source>
        <dbReference type="Proteomes" id="UP000006976"/>
    </source>
</evidence>
<name>A0ABC9QVS3_BACMY</name>
<protein>
    <submittedName>
        <fullName evidence="1">Uncharacterized protein</fullName>
    </submittedName>
</protein>
<evidence type="ECO:0000313" key="1">
    <source>
        <dbReference type="EMBL" id="EJR31163.1"/>
    </source>
</evidence>
<organism evidence="1 3">
    <name type="scientific">Bacillus mycoides</name>
    <dbReference type="NCBI Taxonomy" id="1405"/>
    <lineage>
        <taxon>Bacteria</taxon>
        <taxon>Bacillati</taxon>
        <taxon>Bacillota</taxon>
        <taxon>Bacilli</taxon>
        <taxon>Bacillales</taxon>
        <taxon>Bacillaceae</taxon>
        <taxon>Bacillus</taxon>
        <taxon>Bacillus cereus group</taxon>
    </lineage>
</organism>
<dbReference type="RefSeq" id="WP_002169500.1">
    <property type="nucleotide sequence ID" value="NZ_CP009692.1"/>
</dbReference>